<feature type="active site" description="Proton acceptor" evidence="1">
    <location>
        <position position="169"/>
    </location>
</feature>
<dbReference type="InterPro" id="IPR007473">
    <property type="entry name" value="RlmJ"/>
</dbReference>
<feature type="binding site" evidence="1">
    <location>
        <position position="169"/>
    </location>
    <ligand>
        <name>S-adenosyl-L-methionine</name>
        <dbReference type="ChEBI" id="CHEBI:59789"/>
    </ligand>
</feature>
<dbReference type="SUPFAM" id="SSF53335">
    <property type="entry name" value="S-adenosyl-L-methionine-dependent methyltransferases"/>
    <property type="match status" value="1"/>
</dbReference>
<proteinExistence type="inferred from homology"/>
<feature type="binding site" evidence="1">
    <location>
        <position position="118"/>
    </location>
    <ligand>
        <name>S-adenosyl-L-methionine</name>
        <dbReference type="ChEBI" id="CHEBI:59789"/>
    </ligand>
</feature>
<keyword evidence="1" id="KW-0694">RNA-binding</keyword>
<organism evidence="2 3">
    <name type="scientific">Aquilutibacter rugosus</name>
    <dbReference type="NCBI Taxonomy" id="3115820"/>
    <lineage>
        <taxon>Bacteria</taxon>
        <taxon>Pseudomonadati</taxon>
        <taxon>Pseudomonadota</taxon>
        <taxon>Gammaproteobacteria</taxon>
        <taxon>Lysobacterales</taxon>
        <taxon>Lysobacteraceae</taxon>
        <taxon>Aquilutibacter</taxon>
    </lineage>
</organism>
<feature type="binding site" evidence="1">
    <location>
        <position position="41"/>
    </location>
    <ligand>
        <name>S-adenosyl-L-methionine</name>
        <dbReference type="ChEBI" id="CHEBI:59789"/>
    </ligand>
</feature>
<reference evidence="2 3" key="1">
    <citation type="submission" date="2024-01" db="EMBL/GenBank/DDBJ databases">
        <title>Novel species of the genus Luteimonas isolated from rivers.</title>
        <authorList>
            <person name="Lu H."/>
        </authorList>
    </citation>
    <scope>NUCLEOTIDE SEQUENCE [LARGE SCALE GENOMIC DNA]</scope>
    <source>
        <strain evidence="2 3">FXH3W</strain>
    </source>
</reference>
<comment type="subunit">
    <text evidence="1">Monomer.</text>
</comment>
<keyword evidence="1" id="KW-0489">Methyltransferase</keyword>
<evidence type="ECO:0000256" key="1">
    <source>
        <dbReference type="HAMAP-Rule" id="MF_00934"/>
    </source>
</evidence>
<dbReference type="RefSeq" id="WP_331689865.1">
    <property type="nucleotide sequence ID" value="NZ_JAZHBN010000006.1"/>
</dbReference>
<dbReference type="PANTHER" id="PTHR37426">
    <property type="entry name" value="RIBOSOMAL RNA LARGE SUBUNIT METHYLTRANSFERASE J"/>
    <property type="match status" value="1"/>
</dbReference>
<sequence length="287" mass="31759">MNYRHAFHAGNHADVLKHLTVVGLLQALTQKDTPLFAADTHAGRGLYSMVSSSAQKTGEAEDGIGRLLAEAPSDPLIHDYLQVVRNARQQTGDMTVYPGSPWLLSHLTRPQDRLGFVELHDEEAAVLQSNFAGDRRVTVRHGDGYTAMRALLPPRIGTERINRGLVLIDPPFEKQLGEFDDIIAALRDALERWPLGCFAVWYPIKLQRSLQPFMRRCEALPARNVLRAELLVRAADSPLRMNGSGMVIVNAPWQLDTRLRTALAKLAPILADGPGADSLVSWVRQPA</sequence>
<dbReference type="Proteomes" id="UP001356170">
    <property type="component" value="Unassembled WGS sequence"/>
</dbReference>
<keyword evidence="1" id="KW-0808">Transferase</keyword>
<feature type="site" description="Interaction with substrate rRNA" evidence="1">
    <location>
        <position position="3"/>
    </location>
</feature>
<evidence type="ECO:0000313" key="2">
    <source>
        <dbReference type="EMBL" id="MEF2156522.1"/>
    </source>
</evidence>
<feature type="binding site" evidence="1">
    <location>
        <position position="100"/>
    </location>
    <ligand>
        <name>S-adenosyl-L-methionine</name>
        <dbReference type="ChEBI" id="CHEBI:59789"/>
    </ligand>
</feature>
<dbReference type="EMBL" id="JAZHBO010000002">
    <property type="protein sequence ID" value="MEF2156522.1"/>
    <property type="molecule type" value="Genomic_DNA"/>
</dbReference>
<gene>
    <name evidence="1 2" type="primary">rlmJ</name>
    <name evidence="2" type="ORF">V3390_09890</name>
</gene>
<name>A0ABU7V171_9GAMM</name>
<comment type="function">
    <text evidence="1">Specifically methylates the adenine in position 2030 of 23S rRNA.</text>
</comment>
<keyword evidence="3" id="KW-1185">Reference proteome</keyword>
<feature type="binding site" evidence="1">
    <location>
        <begin position="143"/>
        <end position="144"/>
    </location>
    <ligand>
        <name>S-adenosyl-L-methionine</name>
        <dbReference type="ChEBI" id="CHEBI:59789"/>
    </ligand>
</feature>
<accession>A0ABU7V171</accession>
<protein>
    <recommendedName>
        <fullName evidence="1">Ribosomal RNA large subunit methyltransferase J</fullName>
        <ecNumber evidence="1">2.1.1.266</ecNumber>
    </recommendedName>
    <alternativeName>
        <fullName evidence="1">23S rRNA (adenine(2030)-N6)-methyltransferase</fullName>
    </alternativeName>
    <alternativeName>
        <fullName evidence="1">23S rRNA m6A2030 methyltransferase</fullName>
    </alternativeName>
</protein>
<dbReference type="InterPro" id="IPR029063">
    <property type="entry name" value="SAM-dependent_MTases_sf"/>
</dbReference>
<keyword evidence="1" id="KW-0698">rRNA processing</keyword>
<comment type="caution">
    <text evidence="2">The sequence shown here is derived from an EMBL/GenBank/DDBJ whole genome shotgun (WGS) entry which is preliminary data.</text>
</comment>
<feature type="binding site" evidence="1">
    <location>
        <position position="18"/>
    </location>
    <ligand>
        <name>S-adenosyl-L-methionine</name>
        <dbReference type="ChEBI" id="CHEBI:59789"/>
    </ligand>
</feature>
<dbReference type="Gene3D" id="3.40.50.150">
    <property type="entry name" value="Vaccinia Virus protein VP39"/>
    <property type="match status" value="1"/>
</dbReference>
<dbReference type="PANTHER" id="PTHR37426:SF1">
    <property type="entry name" value="RIBOSOMAL RNA LARGE SUBUNIT METHYLTRANSFERASE J"/>
    <property type="match status" value="1"/>
</dbReference>
<comment type="catalytic activity">
    <reaction evidence="1">
        <text>adenosine(2030) in 23S rRNA + S-adenosyl-L-methionine = N(6)-methyladenosine(2030) in 23S rRNA + S-adenosyl-L-homocysteine + H(+)</text>
        <dbReference type="Rhea" id="RHEA:43736"/>
        <dbReference type="Rhea" id="RHEA-COMP:10668"/>
        <dbReference type="Rhea" id="RHEA-COMP:10669"/>
        <dbReference type="ChEBI" id="CHEBI:15378"/>
        <dbReference type="ChEBI" id="CHEBI:57856"/>
        <dbReference type="ChEBI" id="CHEBI:59789"/>
        <dbReference type="ChEBI" id="CHEBI:74411"/>
        <dbReference type="ChEBI" id="CHEBI:74449"/>
        <dbReference type="EC" id="2.1.1.266"/>
    </reaction>
</comment>
<dbReference type="EC" id="2.1.1.266" evidence="1"/>
<dbReference type="Pfam" id="PF04378">
    <property type="entry name" value="RsmJ"/>
    <property type="match status" value="1"/>
</dbReference>
<keyword evidence="1" id="KW-0949">S-adenosyl-L-methionine</keyword>
<evidence type="ECO:0000313" key="3">
    <source>
        <dbReference type="Proteomes" id="UP001356170"/>
    </source>
</evidence>
<dbReference type="HAMAP" id="MF_00934">
    <property type="entry name" value="23SrRNA_methyltr_J"/>
    <property type="match status" value="1"/>
</dbReference>
<comment type="similarity">
    <text evidence="1">Belongs to the RlmJ family.</text>
</comment>